<reference evidence="2 3" key="1">
    <citation type="submission" date="2020-08" db="EMBL/GenBank/DDBJ databases">
        <title>Sequencing the genomes of 1000 actinobacteria strains.</title>
        <authorList>
            <person name="Klenk H.-P."/>
        </authorList>
    </citation>
    <scope>NUCLEOTIDE SEQUENCE [LARGE SCALE GENOMIC DNA]</scope>
    <source>
        <strain evidence="2 3">DSM 105783</strain>
    </source>
</reference>
<dbReference type="AlphaFoldDB" id="A0A7W8TTU5"/>
<name>A0A7W8TTU5_9MICC</name>
<accession>A0A7W8TTU5</accession>
<protein>
    <submittedName>
        <fullName evidence="2">Uncharacterized protein</fullName>
    </submittedName>
</protein>
<feature type="transmembrane region" description="Helical" evidence="1">
    <location>
        <begin position="28"/>
        <end position="50"/>
    </location>
</feature>
<proteinExistence type="predicted"/>
<dbReference type="Proteomes" id="UP000580797">
    <property type="component" value="Unassembled WGS sequence"/>
</dbReference>
<evidence type="ECO:0000313" key="2">
    <source>
        <dbReference type="EMBL" id="MBB5511918.1"/>
    </source>
</evidence>
<organism evidence="2 3">
    <name type="scientific">Neomicrococcus aestuarii</name>
    <dbReference type="NCBI Taxonomy" id="556325"/>
    <lineage>
        <taxon>Bacteria</taxon>
        <taxon>Bacillati</taxon>
        <taxon>Actinomycetota</taxon>
        <taxon>Actinomycetes</taxon>
        <taxon>Micrococcales</taxon>
        <taxon>Micrococcaceae</taxon>
        <taxon>Neomicrococcus</taxon>
    </lineage>
</organism>
<feature type="transmembrane region" description="Helical" evidence="1">
    <location>
        <begin position="191"/>
        <end position="212"/>
    </location>
</feature>
<feature type="transmembrane region" description="Helical" evidence="1">
    <location>
        <begin position="62"/>
        <end position="84"/>
    </location>
</feature>
<keyword evidence="1" id="KW-0812">Transmembrane</keyword>
<keyword evidence="1" id="KW-0472">Membrane</keyword>
<comment type="caution">
    <text evidence="2">The sequence shown here is derived from an EMBL/GenBank/DDBJ whole genome shotgun (WGS) entry which is preliminary data.</text>
</comment>
<evidence type="ECO:0000256" key="1">
    <source>
        <dbReference type="SAM" id="Phobius"/>
    </source>
</evidence>
<evidence type="ECO:0000313" key="3">
    <source>
        <dbReference type="Proteomes" id="UP000580797"/>
    </source>
</evidence>
<gene>
    <name evidence="2" type="ORF">HD598_000605</name>
</gene>
<keyword evidence="1" id="KW-1133">Transmembrane helix</keyword>
<sequence length="213" mass="22109">MMWSALVAFVLIAPISVPLIIKRYQESSKALVFGSAITILVLGAYAAIVGSIRIESAPIPGVIVAISGVLVSALGGGPITVAILRASHRVDLDQSEESAPAPAAATSATVNMPTSVPGAESISAVELKSLSEENTEHDPVLRGGLWIGLLERIAVTTTLLVGWPEGIAIVLGVKGLGRFKELGKEGAAERFILGTFASVLWACASYGIIQLLR</sequence>
<dbReference type="EMBL" id="JACHDR010000001">
    <property type="protein sequence ID" value="MBB5511918.1"/>
    <property type="molecule type" value="Genomic_DNA"/>
</dbReference>